<dbReference type="OrthoDB" id="5351126at2759"/>
<sequence>MTDVVEYKKYLPSYRSLLNPNARYDYKTHLLVPLLQQDINSIVARFQKRQQASRKSSLQMKYRSLFTDPSLKSLRMSQRSALPHTLAATRTFRGRCSYFWQLPVEIQNIVLTHIDDRQSYLNLSRTSRAMYHITQPFLYRSISFTSTYRFAQFITCLRLNLSLGLYVVNVDLSSIVPGYSKSKDGINAADADDDGPGVEDTLSNSLAGWRDWKYKNNPLIAPHPAPVVPIARVLPQVSLHAHSPLKRIKWAKYFKLKRSQSDATAAPPVASHKPPPVLIQSHQSTHPRISKFLLNYAQSNDVPTGYVLHLINICPNLESVNFAGLTFFTEYRIKLAYLRQYQRYDLMKNFRKDARRTIGEFGPSQYHHTSGSFGAPVFPSNCTGGDLAQCASSVFSLNSLAKPMRKNNSFLPPLGPPVNELTYTTEGDRTVYLSDLNLRKINANHLYSVLPDEIFVDLGKRSYSLRHLNMSLMIWVNLKLVRTFLLQTLAHGLQTQMVHGKERLVYNGTSYEITDETEPALSTPVGANDSTGLQELDLSNSGMYKNLGWAKKINLNTYEGQKTVYRILNNEVMTDFEEYVVRQRIRTGRPGENYFS</sequence>
<keyword evidence="2" id="KW-1185">Reference proteome</keyword>
<evidence type="ECO:0000313" key="1">
    <source>
        <dbReference type="EMBL" id="RKP32994.1"/>
    </source>
</evidence>
<proteinExistence type="predicted"/>
<dbReference type="EMBL" id="ML004428">
    <property type="protein sequence ID" value="RKP32994.1"/>
    <property type="molecule type" value="Genomic_DNA"/>
</dbReference>
<evidence type="ECO:0008006" key="3">
    <source>
        <dbReference type="Google" id="ProtNLM"/>
    </source>
</evidence>
<name>A0A4P9ZIH4_9ASCO</name>
<dbReference type="Proteomes" id="UP000268321">
    <property type="component" value="Unassembled WGS sequence"/>
</dbReference>
<organism evidence="1 2">
    <name type="scientific">Metschnikowia bicuspidata</name>
    <dbReference type="NCBI Taxonomy" id="27322"/>
    <lineage>
        <taxon>Eukaryota</taxon>
        <taxon>Fungi</taxon>
        <taxon>Dikarya</taxon>
        <taxon>Ascomycota</taxon>
        <taxon>Saccharomycotina</taxon>
        <taxon>Pichiomycetes</taxon>
        <taxon>Metschnikowiaceae</taxon>
        <taxon>Metschnikowia</taxon>
    </lineage>
</organism>
<evidence type="ECO:0000313" key="2">
    <source>
        <dbReference type="Proteomes" id="UP000268321"/>
    </source>
</evidence>
<gene>
    <name evidence="1" type="ORF">METBISCDRAFT_11215</name>
</gene>
<protein>
    <recommendedName>
        <fullName evidence="3">F-box domain-containing protein</fullName>
    </recommendedName>
</protein>
<reference evidence="2" key="1">
    <citation type="journal article" date="2018" name="Nat. Microbiol.">
        <title>Leveraging single-cell genomics to expand the fungal tree of life.</title>
        <authorList>
            <person name="Ahrendt S.R."/>
            <person name="Quandt C.A."/>
            <person name="Ciobanu D."/>
            <person name="Clum A."/>
            <person name="Salamov A."/>
            <person name="Andreopoulos B."/>
            <person name="Cheng J.F."/>
            <person name="Woyke T."/>
            <person name="Pelin A."/>
            <person name="Henrissat B."/>
            <person name="Reynolds N.K."/>
            <person name="Benny G.L."/>
            <person name="Smith M.E."/>
            <person name="James T.Y."/>
            <person name="Grigoriev I.V."/>
        </authorList>
    </citation>
    <scope>NUCLEOTIDE SEQUENCE [LARGE SCALE GENOMIC DNA]</scope>
    <source>
        <strain evidence="2">Baker2002</strain>
    </source>
</reference>
<accession>A0A4P9ZIH4</accession>
<dbReference type="AlphaFoldDB" id="A0A4P9ZIH4"/>